<protein>
    <recommendedName>
        <fullName evidence="2">BZIP domain-containing protein</fullName>
    </recommendedName>
</protein>
<evidence type="ECO:0000256" key="1">
    <source>
        <dbReference type="SAM" id="MobiDB-lite"/>
    </source>
</evidence>
<dbReference type="InterPro" id="IPR046347">
    <property type="entry name" value="bZIP_sf"/>
</dbReference>
<name>A0A7S3V8R0_9STRA</name>
<feature type="compositionally biased region" description="Polar residues" evidence="1">
    <location>
        <begin position="214"/>
        <end position="237"/>
    </location>
</feature>
<dbReference type="SUPFAM" id="SSF57959">
    <property type="entry name" value="Leucine zipper domain"/>
    <property type="match status" value="1"/>
</dbReference>
<dbReference type="CDD" id="cd14686">
    <property type="entry name" value="bZIP"/>
    <property type="match status" value="1"/>
</dbReference>
<feature type="compositionally biased region" description="Polar residues" evidence="1">
    <location>
        <begin position="10"/>
        <end position="20"/>
    </location>
</feature>
<organism evidence="3">
    <name type="scientific">Chaetoceros debilis</name>
    <dbReference type="NCBI Taxonomy" id="122233"/>
    <lineage>
        <taxon>Eukaryota</taxon>
        <taxon>Sar</taxon>
        <taxon>Stramenopiles</taxon>
        <taxon>Ochrophyta</taxon>
        <taxon>Bacillariophyta</taxon>
        <taxon>Coscinodiscophyceae</taxon>
        <taxon>Chaetocerotophycidae</taxon>
        <taxon>Chaetocerotales</taxon>
        <taxon>Chaetocerotaceae</taxon>
        <taxon>Chaetoceros</taxon>
    </lineage>
</organism>
<dbReference type="SMART" id="SM00338">
    <property type="entry name" value="BRLZ"/>
    <property type="match status" value="1"/>
</dbReference>
<dbReference type="PROSITE" id="PS50217">
    <property type="entry name" value="BZIP"/>
    <property type="match status" value="1"/>
</dbReference>
<accession>A0A7S3V8R0</accession>
<feature type="domain" description="BZIP" evidence="2">
    <location>
        <begin position="91"/>
        <end position="149"/>
    </location>
</feature>
<feature type="compositionally biased region" description="Low complexity" evidence="1">
    <location>
        <begin position="163"/>
        <end position="173"/>
    </location>
</feature>
<feature type="region of interest" description="Disordered" evidence="1">
    <location>
        <begin position="1"/>
        <end position="111"/>
    </location>
</feature>
<feature type="compositionally biased region" description="Basic and acidic residues" evidence="1">
    <location>
        <begin position="51"/>
        <end position="61"/>
    </location>
</feature>
<feature type="region of interest" description="Disordered" evidence="1">
    <location>
        <begin position="202"/>
        <end position="244"/>
    </location>
</feature>
<dbReference type="AlphaFoldDB" id="A0A7S3V8R0"/>
<feature type="region of interest" description="Disordered" evidence="1">
    <location>
        <begin position="155"/>
        <end position="176"/>
    </location>
</feature>
<dbReference type="EMBL" id="HBIO01011750">
    <property type="protein sequence ID" value="CAE0464304.1"/>
    <property type="molecule type" value="Transcribed_RNA"/>
</dbReference>
<feature type="compositionally biased region" description="Polar residues" evidence="1">
    <location>
        <begin position="27"/>
        <end position="40"/>
    </location>
</feature>
<proteinExistence type="predicted"/>
<feature type="compositionally biased region" description="Basic and acidic residues" evidence="1">
    <location>
        <begin position="90"/>
        <end position="106"/>
    </location>
</feature>
<sequence length="363" mass="40473">MYKKKKARVTLSSAEALNSSEGREFPVSTSQKCQEETTASVEGESSEIDSMSDKIAEKDEVSDTINQQGASPLNHYAFSTNNTKDGTGIRTEREERRMEANRQRARDIRKRKKKMVEEMKQQIVQLTLENRQLVRQNQMQQAELQTLRNAQQATSHHQGLLIQQQQQQQQQRQFSSHLMQHPTMLQAPFLPTMAEARNAQSNMPLPMSSRGPARNSTSGMVLPPSHSNVLSQATSSRQPHHTMETNSNLMNASHQAFLSDNQATVPMLGMPMSRANAALHSNLPAGGAGKVGHIGANSSSNREFDMAGQGRRSFPHTSDALLNQLLQQQQQGGMRPGDMRIQRNISEFKDFPQEGLDGNDSIK</sequence>
<dbReference type="GO" id="GO:0003700">
    <property type="term" value="F:DNA-binding transcription factor activity"/>
    <property type="evidence" value="ECO:0007669"/>
    <property type="project" value="InterPro"/>
</dbReference>
<gene>
    <name evidence="3" type="ORF">CDEB00056_LOCUS9145</name>
</gene>
<evidence type="ECO:0000313" key="3">
    <source>
        <dbReference type="EMBL" id="CAE0464304.1"/>
    </source>
</evidence>
<dbReference type="InterPro" id="IPR004827">
    <property type="entry name" value="bZIP"/>
</dbReference>
<feature type="compositionally biased region" description="Polar residues" evidence="1">
    <location>
        <begin position="63"/>
        <end position="85"/>
    </location>
</feature>
<evidence type="ECO:0000259" key="2">
    <source>
        <dbReference type="PROSITE" id="PS50217"/>
    </source>
</evidence>
<reference evidence="3" key="1">
    <citation type="submission" date="2021-01" db="EMBL/GenBank/DDBJ databases">
        <authorList>
            <person name="Corre E."/>
            <person name="Pelletier E."/>
            <person name="Niang G."/>
            <person name="Scheremetjew M."/>
            <person name="Finn R."/>
            <person name="Kale V."/>
            <person name="Holt S."/>
            <person name="Cochrane G."/>
            <person name="Meng A."/>
            <person name="Brown T."/>
            <person name="Cohen L."/>
        </authorList>
    </citation>
    <scope>NUCLEOTIDE SEQUENCE</scope>
    <source>
        <strain evidence="3">MM31A-1</strain>
    </source>
</reference>